<dbReference type="InterPro" id="IPR021047">
    <property type="entry name" value="Mannosyltransferase_CMT1"/>
</dbReference>
<evidence type="ECO:0000313" key="2">
    <source>
        <dbReference type="Proteomes" id="UP001497392"/>
    </source>
</evidence>
<dbReference type="PANTHER" id="PTHR34144:SF7">
    <property type="entry name" value="EXPORT PROTEIN (CAP59), PUTATIVE (AFU_ORTHOLOGUE AFUA_7G05020)-RELATED"/>
    <property type="match status" value="1"/>
</dbReference>
<accession>A0ABP1FX81</accession>
<evidence type="ECO:0000313" key="1">
    <source>
        <dbReference type="EMBL" id="CAL5222137.1"/>
    </source>
</evidence>
<protein>
    <submittedName>
        <fullName evidence="1">G4458 protein</fullName>
    </submittedName>
</protein>
<keyword evidence="2" id="KW-1185">Reference proteome</keyword>
<organism evidence="1 2">
    <name type="scientific">Coccomyxa viridis</name>
    <dbReference type="NCBI Taxonomy" id="1274662"/>
    <lineage>
        <taxon>Eukaryota</taxon>
        <taxon>Viridiplantae</taxon>
        <taxon>Chlorophyta</taxon>
        <taxon>core chlorophytes</taxon>
        <taxon>Trebouxiophyceae</taxon>
        <taxon>Trebouxiophyceae incertae sedis</taxon>
        <taxon>Coccomyxaceae</taxon>
        <taxon>Coccomyxa</taxon>
    </lineage>
</organism>
<proteinExistence type="predicted"/>
<dbReference type="Proteomes" id="UP001497392">
    <property type="component" value="Unassembled WGS sequence"/>
</dbReference>
<sequence>MQQRSGSNISKPSWRCWRSHTGFFMGLPVQADGQAAWKANKIIFINDVAFCAKDAVRLASHEADLACGLDFAATPDFSDAHFYDTWVARDIDGSTFLPYFPFVSNPYSIQRMRLGLPFPVKCCWNGMVAMSAAPFLRHGIRIRAHYPGECKASECSLMCNDFLRLNYSNIIADPGVRLVYSSEAARLPFEPHVVEAPVTSWAEVVASPIDQAMAVKQPLHQCCDLVEGAEKIQWGSGEDLCRWENYMVPNYTSSAATLQVIQ</sequence>
<reference evidence="1 2" key="1">
    <citation type="submission" date="2024-06" db="EMBL/GenBank/DDBJ databases">
        <authorList>
            <person name="Kraege A."/>
            <person name="Thomma B."/>
        </authorList>
    </citation>
    <scope>NUCLEOTIDE SEQUENCE [LARGE SCALE GENOMIC DNA]</scope>
</reference>
<gene>
    <name evidence="1" type="primary">g4458</name>
    <name evidence="1" type="ORF">VP750_LOCUS3796</name>
</gene>
<dbReference type="PANTHER" id="PTHR34144">
    <property type="entry name" value="CHROMOSOME 8, WHOLE GENOME SHOTGUN SEQUENCE"/>
    <property type="match status" value="1"/>
</dbReference>
<dbReference type="Pfam" id="PF11735">
    <property type="entry name" value="CAP59_mtransfer"/>
    <property type="match status" value="1"/>
</dbReference>
<comment type="caution">
    <text evidence="1">The sequence shown here is derived from an EMBL/GenBank/DDBJ whole genome shotgun (WGS) entry which is preliminary data.</text>
</comment>
<dbReference type="EMBL" id="CAXHTA020000006">
    <property type="protein sequence ID" value="CAL5222137.1"/>
    <property type="molecule type" value="Genomic_DNA"/>
</dbReference>
<name>A0ABP1FX81_9CHLO</name>